<evidence type="ECO:0000313" key="6">
    <source>
        <dbReference type="EMBL" id="RXN83407.1"/>
    </source>
</evidence>
<feature type="transmembrane region" description="Helical" evidence="5">
    <location>
        <begin position="82"/>
        <end position="104"/>
    </location>
</feature>
<evidence type="ECO:0000256" key="3">
    <source>
        <dbReference type="ARBA" id="ARBA00022989"/>
    </source>
</evidence>
<dbReference type="OrthoDB" id="4822895at2"/>
<dbReference type="EMBL" id="PYAL01000010">
    <property type="protein sequence ID" value="RXN83407.1"/>
    <property type="molecule type" value="Genomic_DNA"/>
</dbReference>
<protein>
    <submittedName>
        <fullName evidence="6">MFS transporter</fullName>
    </submittedName>
</protein>
<dbReference type="InterPro" id="IPR011701">
    <property type="entry name" value="MFS"/>
</dbReference>
<keyword evidence="3 5" id="KW-1133">Transmembrane helix</keyword>
<comment type="subcellular location">
    <subcellularLocation>
        <location evidence="1">Membrane</location>
        <topology evidence="1">Multi-pass membrane protein</topology>
    </subcellularLocation>
</comment>
<evidence type="ECO:0000256" key="2">
    <source>
        <dbReference type="ARBA" id="ARBA00022692"/>
    </source>
</evidence>
<dbReference type="Proteomes" id="UP000290849">
    <property type="component" value="Unassembled WGS sequence"/>
</dbReference>
<dbReference type="Pfam" id="PF07690">
    <property type="entry name" value="MFS_1"/>
    <property type="match status" value="1"/>
</dbReference>
<feature type="transmembrane region" description="Helical" evidence="5">
    <location>
        <begin position="28"/>
        <end position="47"/>
    </location>
</feature>
<evidence type="ECO:0000256" key="1">
    <source>
        <dbReference type="ARBA" id="ARBA00004141"/>
    </source>
</evidence>
<dbReference type="InterPro" id="IPR052528">
    <property type="entry name" value="Sugar_transport-like"/>
</dbReference>
<dbReference type="GO" id="GO:0016020">
    <property type="term" value="C:membrane"/>
    <property type="evidence" value="ECO:0007669"/>
    <property type="project" value="UniProtKB-SubCell"/>
</dbReference>
<feature type="transmembrane region" description="Helical" evidence="5">
    <location>
        <begin position="187"/>
        <end position="207"/>
    </location>
</feature>
<dbReference type="PRINTS" id="PR01035">
    <property type="entry name" value="TCRTETA"/>
</dbReference>
<keyword evidence="7" id="KW-1185">Reference proteome</keyword>
<evidence type="ECO:0000256" key="5">
    <source>
        <dbReference type="SAM" id="Phobius"/>
    </source>
</evidence>
<dbReference type="SUPFAM" id="SSF103473">
    <property type="entry name" value="MFS general substrate transporter"/>
    <property type="match status" value="1"/>
</dbReference>
<evidence type="ECO:0000313" key="7">
    <source>
        <dbReference type="Proteomes" id="UP000290849"/>
    </source>
</evidence>
<organism evidence="6 7">
    <name type="scientific">Achromobacter aloeverae</name>
    <dbReference type="NCBI Taxonomy" id="1750518"/>
    <lineage>
        <taxon>Bacteria</taxon>
        <taxon>Pseudomonadati</taxon>
        <taxon>Pseudomonadota</taxon>
        <taxon>Betaproteobacteria</taxon>
        <taxon>Burkholderiales</taxon>
        <taxon>Alcaligenaceae</taxon>
        <taxon>Achromobacter</taxon>
    </lineage>
</organism>
<dbReference type="Gene3D" id="1.20.1250.20">
    <property type="entry name" value="MFS general substrate transporter like domains"/>
    <property type="match status" value="1"/>
</dbReference>
<dbReference type="PANTHER" id="PTHR23526:SF4">
    <property type="entry name" value="INTEGRAL MEMBRANE TRANSPORT PROTEIN"/>
    <property type="match status" value="1"/>
</dbReference>
<keyword evidence="4 5" id="KW-0472">Membrane</keyword>
<comment type="caution">
    <text evidence="6">The sequence shown here is derived from an EMBL/GenBank/DDBJ whole genome shotgun (WGS) entry which is preliminary data.</text>
</comment>
<feature type="transmembrane region" description="Helical" evidence="5">
    <location>
        <begin position="116"/>
        <end position="138"/>
    </location>
</feature>
<dbReference type="InterPro" id="IPR001958">
    <property type="entry name" value="Tet-R_TetA/multi-R_MdtG-like"/>
</dbReference>
<proteinExistence type="predicted"/>
<name>A0A4Q1HCU1_9BURK</name>
<dbReference type="InterPro" id="IPR036259">
    <property type="entry name" value="MFS_trans_sf"/>
</dbReference>
<feature type="transmembrane region" description="Helical" evidence="5">
    <location>
        <begin position="329"/>
        <end position="352"/>
    </location>
</feature>
<evidence type="ECO:0000256" key="4">
    <source>
        <dbReference type="ARBA" id="ARBA00023136"/>
    </source>
</evidence>
<feature type="transmembrane region" description="Helical" evidence="5">
    <location>
        <begin position="213"/>
        <end position="246"/>
    </location>
</feature>
<dbReference type="PANTHER" id="PTHR23526">
    <property type="entry name" value="INTEGRAL MEMBRANE TRANSPORT PROTEIN-RELATED"/>
    <property type="match status" value="1"/>
</dbReference>
<dbReference type="AlphaFoldDB" id="A0A4Q1HCU1"/>
<keyword evidence="2 5" id="KW-0812">Transmembrane</keyword>
<feature type="transmembrane region" description="Helical" evidence="5">
    <location>
        <begin position="144"/>
        <end position="162"/>
    </location>
</feature>
<gene>
    <name evidence="6" type="ORF">C7R54_27545</name>
</gene>
<reference evidence="6 7" key="1">
    <citation type="journal article" date="2017" name="Int. J. Syst. Evol. Microbiol.">
        <title>Achromobacter aloeverae sp. nov., isolated from the root of Aloe vera (L.) Burm.f.</title>
        <authorList>
            <person name="Kuncharoen N."/>
            <person name="Muramatsu Y."/>
            <person name="Shibata C."/>
            <person name="Kamakura Y."/>
            <person name="Nakagawa Y."/>
            <person name="Tanasupawat S."/>
        </authorList>
    </citation>
    <scope>NUCLEOTIDE SEQUENCE [LARGE SCALE GENOMIC DNA]</scope>
    <source>
        <strain evidence="6 7">AVA-1</strain>
    </source>
</reference>
<accession>A0A4Q1HCU1</accession>
<dbReference type="GO" id="GO:0022857">
    <property type="term" value="F:transmembrane transporter activity"/>
    <property type="evidence" value="ECO:0007669"/>
    <property type="project" value="InterPro"/>
</dbReference>
<sequence length="371" mass="39149">MLNHVALTGGRVTVSLSALHLGMSTFKVGALIAVFAILPMLFSVKVGRWVDHVGIARPMAYGTGLLICGTLAPALVPSQVTLLLASSCIGIGFMLHQVATQNILGMAPHRTRLRNFSWMSLALGASGFSGPLFGGIAIDHMGNDAAFALLSLGPIGAAAGLYHMRDQLRSVRPSAAGDVARRNIRELIALPALRRILFVNTILSGAWDSHLFIVPIFGVSIGLSGTTIGIILASFAAATFVIRLLLPLIQRRVTSWTLIRMAMGTAAADFMIYPLFTDVVFLIGLSFALGLALGVSQPSILALLHQHSPPGRAAETVGLRMALINGSQVSLPLTFGALGAVIGVAPLFWAYALALMAGGWFNRNPPTEAER</sequence>
<feature type="transmembrane region" description="Helical" evidence="5">
    <location>
        <begin position="59"/>
        <end position="76"/>
    </location>
</feature>